<comment type="pathway">
    <text evidence="2">Secondary metabolite biosynthesis.</text>
</comment>
<evidence type="ECO:0000256" key="7">
    <source>
        <dbReference type="ARBA" id="ARBA00023136"/>
    </source>
</evidence>
<dbReference type="GO" id="GO:0008374">
    <property type="term" value="F:O-acyltransferase activity"/>
    <property type="evidence" value="ECO:0007669"/>
    <property type="project" value="InterPro"/>
</dbReference>
<sequence length="400" mass="45730">MGAPASINRREFSWNLYVLAQLIFLLGLTTKSKRFRTSYFFVLAGIACYLTWFTTTGNAVHDYGIGTHLFTFLFSAFDLLILTDAHCELRITEGSSRGKNIDEEPFWIRVRWALKLQGSPRGLGWSFAAKEPYIAPAPQQETSRCIFIMAKLREIALNIVLYDLAGFINRANPCFSQHGCRLSQMSMGEGRLPVLAWRYAFLGYGVASYLTVSTLHYIYAVLSFGLGLSDPWQWPPLFGSFWDAFTVRRFWGRVWHQMMRRFLFSITTKAAWKLGLPRGRRLTEVFQLFLAFFISAMIHYAGGDYMIFGRWHGGSLIFFSLQPLAIVVEGALIWLAHRVGISQYIPSTLRRLVGLLWVATWFAYTIPMMAEPQLDVGFFECGLSFSLILGIWKGEWSPKV</sequence>
<feature type="transmembrane region" description="Helical" evidence="8">
    <location>
        <begin position="195"/>
        <end position="220"/>
    </location>
</feature>
<evidence type="ECO:0000256" key="3">
    <source>
        <dbReference type="ARBA" id="ARBA00007282"/>
    </source>
</evidence>
<evidence type="ECO:0000256" key="4">
    <source>
        <dbReference type="ARBA" id="ARBA00022679"/>
    </source>
</evidence>
<keyword evidence="11" id="KW-1185">Reference proteome</keyword>
<name>A0A9P6JNC9_9AGAR</name>
<feature type="domain" description="Wax synthase" evidence="9">
    <location>
        <begin position="234"/>
        <end position="320"/>
    </location>
</feature>
<evidence type="ECO:0000256" key="5">
    <source>
        <dbReference type="ARBA" id="ARBA00022692"/>
    </source>
</evidence>
<dbReference type="AlphaFoldDB" id="A0A9P6JNC9"/>
<feature type="transmembrane region" description="Helical" evidence="8">
    <location>
        <begin position="314"/>
        <end position="336"/>
    </location>
</feature>
<dbReference type="Proteomes" id="UP000807306">
    <property type="component" value="Unassembled WGS sequence"/>
</dbReference>
<evidence type="ECO:0000256" key="8">
    <source>
        <dbReference type="SAM" id="Phobius"/>
    </source>
</evidence>
<evidence type="ECO:0000313" key="11">
    <source>
        <dbReference type="Proteomes" id="UP000807306"/>
    </source>
</evidence>
<feature type="transmembrane region" description="Helical" evidence="8">
    <location>
        <begin position="37"/>
        <end position="53"/>
    </location>
</feature>
<evidence type="ECO:0000256" key="1">
    <source>
        <dbReference type="ARBA" id="ARBA00004141"/>
    </source>
</evidence>
<dbReference type="GO" id="GO:0016020">
    <property type="term" value="C:membrane"/>
    <property type="evidence" value="ECO:0007669"/>
    <property type="project" value="UniProtKB-SubCell"/>
</dbReference>
<feature type="transmembrane region" description="Helical" evidence="8">
    <location>
        <begin position="285"/>
        <end position="302"/>
    </location>
</feature>
<comment type="subcellular location">
    <subcellularLocation>
        <location evidence="1">Membrane</location>
        <topology evidence="1">Multi-pass membrane protein</topology>
    </subcellularLocation>
</comment>
<comment type="caution">
    <text evidence="10">The sequence shown here is derived from an EMBL/GenBank/DDBJ whole genome shotgun (WGS) entry which is preliminary data.</text>
</comment>
<dbReference type="PANTHER" id="PTHR31595">
    <property type="entry name" value="LONG-CHAIN-ALCOHOL O-FATTY-ACYLTRANSFERASE 3-RELATED"/>
    <property type="match status" value="1"/>
</dbReference>
<keyword evidence="5 8" id="KW-0812">Transmembrane</keyword>
<proteinExistence type="inferred from homology"/>
<dbReference type="GO" id="GO:0006629">
    <property type="term" value="P:lipid metabolic process"/>
    <property type="evidence" value="ECO:0007669"/>
    <property type="project" value="InterPro"/>
</dbReference>
<protein>
    <submittedName>
        <fullName evidence="10">Membrane bound O-acyl transferase family-domain-containing protein</fullName>
    </submittedName>
</protein>
<feature type="transmembrane region" description="Helical" evidence="8">
    <location>
        <begin position="12"/>
        <end position="30"/>
    </location>
</feature>
<reference evidence="10" key="1">
    <citation type="submission" date="2020-11" db="EMBL/GenBank/DDBJ databases">
        <authorList>
            <consortium name="DOE Joint Genome Institute"/>
            <person name="Ahrendt S."/>
            <person name="Riley R."/>
            <person name="Andreopoulos W."/>
            <person name="Labutti K."/>
            <person name="Pangilinan J."/>
            <person name="Ruiz-Duenas F.J."/>
            <person name="Barrasa J.M."/>
            <person name="Sanchez-Garcia M."/>
            <person name="Camarero S."/>
            <person name="Miyauchi S."/>
            <person name="Serrano A."/>
            <person name="Linde D."/>
            <person name="Babiker R."/>
            <person name="Drula E."/>
            <person name="Ayuso-Fernandez I."/>
            <person name="Pacheco R."/>
            <person name="Padilla G."/>
            <person name="Ferreira P."/>
            <person name="Barriuso J."/>
            <person name="Kellner H."/>
            <person name="Castanera R."/>
            <person name="Alfaro M."/>
            <person name="Ramirez L."/>
            <person name="Pisabarro A.G."/>
            <person name="Kuo A."/>
            <person name="Tritt A."/>
            <person name="Lipzen A."/>
            <person name="He G."/>
            <person name="Yan M."/>
            <person name="Ng V."/>
            <person name="Cullen D."/>
            <person name="Martin F."/>
            <person name="Rosso M.-N."/>
            <person name="Henrissat B."/>
            <person name="Hibbett D."/>
            <person name="Martinez A.T."/>
            <person name="Grigoriev I.V."/>
        </authorList>
    </citation>
    <scope>NUCLEOTIDE SEQUENCE</scope>
    <source>
        <strain evidence="10">CBS 506.95</strain>
    </source>
</reference>
<dbReference type="EMBL" id="MU157870">
    <property type="protein sequence ID" value="KAF9526550.1"/>
    <property type="molecule type" value="Genomic_DNA"/>
</dbReference>
<evidence type="ECO:0000256" key="6">
    <source>
        <dbReference type="ARBA" id="ARBA00022989"/>
    </source>
</evidence>
<evidence type="ECO:0000256" key="2">
    <source>
        <dbReference type="ARBA" id="ARBA00005179"/>
    </source>
</evidence>
<keyword evidence="7 8" id="KW-0472">Membrane</keyword>
<keyword evidence="6 8" id="KW-1133">Transmembrane helix</keyword>
<dbReference type="InterPro" id="IPR032805">
    <property type="entry name" value="Wax_synthase_dom"/>
</dbReference>
<organism evidence="10 11">
    <name type="scientific">Crepidotus variabilis</name>
    <dbReference type="NCBI Taxonomy" id="179855"/>
    <lineage>
        <taxon>Eukaryota</taxon>
        <taxon>Fungi</taxon>
        <taxon>Dikarya</taxon>
        <taxon>Basidiomycota</taxon>
        <taxon>Agaricomycotina</taxon>
        <taxon>Agaricomycetes</taxon>
        <taxon>Agaricomycetidae</taxon>
        <taxon>Agaricales</taxon>
        <taxon>Agaricineae</taxon>
        <taxon>Crepidotaceae</taxon>
        <taxon>Crepidotus</taxon>
    </lineage>
</organism>
<keyword evidence="4 10" id="KW-0808">Transferase</keyword>
<feature type="transmembrane region" description="Helical" evidence="8">
    <location>
        <begin position="232"/>
        <end position="251"/>
    </location>
</feature>
<feature type="transmembrane region" description="Helical" evidence="8">
    <location>
        <begin position="348"/>
        <end position="370"/>
    </location>
</feature>
<comment type="similarity">
    <text evidence="3">Belongs to the wax synthase family.</text>
</comment>
<gene>
    <name evidence="10" type="ORF">CPB83DRAFT_857723</name>
</gene>
<dbReference type="PANTHER" id="PTHR31595:SF57">
    <property type="entry name" value="OS04G0481900 PROTEIN"/>
    <property type="match status" value="1"/>
</dbReference>
<accession>A0A9P6JNC9</accession>
<dbReference type="OrthoDB" id="1077582at2759"/>
<dbReference type="InterPro" id="IPR044851">
    <property type="entry name" value="Wax_synthase"/>
</dbReference>
<dbReference type="Pfam" id="PF13813">
    <property type="entry name" value="MBOAT_2"/>
    <property type="match status" value="1"/>
</dbReference>
<evidence type="ECO:0000259" key="9">
    <source>
        <dbReference type="Pfam" id="PF13813"/>
    </source>
</evidence>
<evidence type="ECO:0000313" key="10">
    <source>
        <dbReference type="EMBL" id="KAF9526550.1"/>
    </source>
</evidence>